<dbReference type="Proteomes" id="UP001164746">
    <property type="component" value="Chromosome 11"/>
</dbReference>
<feature type="compositionally biased region" description="Polar residues" evidence="1">
    <location>
        <begin position="363"/>
        <end position="373"/>
    </location>
</feature>
<organism evidence="2 3">
    <name type="scientific">Mya arenaria</name>
    <name type="common">Soft-shell clam</name>
    <dbReference type="NCBI Taxonomy" id="6604"/>
    <lineage>
        <taxon>Eukaryota</taxon>
        <taxon>Metazoa</taxon>
        <taxon>Spiralia</taxon>
        <taxon>Lophotrochozoa</taxon>
        <taxon>Mollusca</taxon>
        <taxon>Bivalvia</taxon>
        <taxon>Autobranchia</taxon>
        <taxon>Heteroconchia</taxon>
        <taxon>Euheterodonta</taxon>
        <taxon>Imparidentia</taxon>
        <taxon>Neoheterodontei</taxon>
        <taxon>Myida</taxon>
        <taxon>Myoidea</taxon>
        <taxon>Myidae</taxon>
        <taxon>Mya</taxon>
    </lineage>
</organism>
<dbReference type="EMBL" id="CP111022">
    <property type="protein sequence ID" value="WAR19848.1"/>
    <property type="molecule type" value="Genomic_DNA"/>
</dbReference>
<feature type="compositionally biased region" description="Basic and acidic residues" evidence="1">
    <location>
        <begin position="182"/>
        <end position="202"/>
    </location>
</feature>
<protein>
    <submittedName>
        <fullName evidence="2">Uncharacterized protein</fullName>
    </submittedName>
</protein>
<sequence length="447" mass="49184">MFKTLSRWGSQVRSTLSVGFISNIFSKGGKGRKYGEINDETEEIFSDAHEELESDDEIIDEATHRAVIEAQLNVPPLSSTGTESTDTLKSNSVDQTDGSLNNLLDDKQTNGAEGFDEIRQRPEDANVGDINLNDVTVGDKLNESEDRVTEDGEKTDAEVNEASKANGFTKGTAGESDSSSENSDHGDSDDDHHEVHHDDTKKIVKSSGQNGTPKSSSKTMFQKVHRRVNSYTQRQYAKFDNGQDDENDRVISPVSDTADTKNVAANNVKADNEASKANGLTKSTASDSDNDSSSDDTDHGNSDDDHHEVHHDDTKKIVKSPGPNGIPKSSSKTMLQKVHRRVNSYSQRQYAKFDNGQDDENDNVISPVSDTADTNNGETNNVVETSLEQTDGDSSKKKQKKKKKAAKKARSAVRRSWKWVRRGWRMLAESQGFIVPSFMSAFQSTKA</sequence>
<feature type="compositionally biased region" description="Polar residues" evidence="1">
    <location>
        <begin position="206"/>
        <end position="220"/>
    </location>
</feature>
<keyword evidence="3" id="KW-1185">Reference proteome</keyword>
<accession>A0ABY7FCH4</accession>
<gene>
    <name evidence="2" type="ORF">MAR_001686</name>
</gene>
<name>A0ABY7FCH4_MYAAR</name>
<evidence type="ECO:0000313" key="2">
    <source>
        <dbReference type="EMBL" id="WAR19848.1"/>
    </source>
</evidence>
<feature type="compositionally biased region" description="Basic and acidic residues" evidence="1">
    <location>
        <begin position="296"/>
        <end position="316"/>
    </location>
</feature>
<feature type="compositionally biased region" description="Basic and acidic residues" evidence="1">
    <location>
        <begin position="140"/>
        <end position="157"/>
    </location>
</feature>
<feature type="region of interest" description="Disordered" evidence="1">
    <location>
        <begin position="73"/>
        <end position="412"/>
    </location>
</feature>
<proteinExistence type="predicted"/>
<evidence type="ECO:0000256" key="1">
    <source>
        <dbReference type="SAM" id="MobiDB-lite"/>
    </source>
</evidence>
<feature type="compositionally biased region" description="Low complexity" evidence="1">
    <location>
        <begin position="260"/>
        <end position="269"/>
    </location>
</feature>
<feature type="compositionally biased region" description="Polar residues" evidence="1">
    <location>
        <begin position="76"/>
        <end position="102"/>
    </location>
</feature>
<evidence type="ECO:0000313" key="3">
    <source>
        <dbReference type="Proteomes" id="UP001164746"/>
    </source>
</evidence>
<feature type="compositionally biased region" description="Basic residues" evidence="1">
    <location>
        <begin position="397"/>
        <end position="412"/>
    </location>
</feature>
<reference evidence="2" key="1">
    <citation type="submission" date="2022-11" db="EMBL/GenBank/DDBJ databases">
        <title>Centuries of genome instability and evolution in soft-shell clam transmissible cancer (bioRxiv).</title>
        <authorList>
            <person name="Hart S.F.M."/>
            <person name="Yonemitsu M.A."/>
            <person name="Giersch R.M."/>
            <person name="Beal B.F."/>
            <person name="Arriagada G."/>
            <person name="Davis B.W."/>
            <person name="Ostrander E.A."/>
            <person name="Goff S.P."/>
            <person name="Metzger M.J."/>
        </authorList>
    </citation>
    <scope>NUCLEOTIDE SEQUENCE</scope>
    <source>
        <strain evidence="2">MELC-2E11</strain>
        <tissue evidence="2">Siphon/mantle</tissue>
    </source>
</reference>
<feature type="compositionally biased region" description="Low complexity" evidence="1">
    <location>
        <begin position="374"/>
        <end position="385"/>
    </location>
</feature>